<dbReference type="Proteomes" id="UP000187609">
    <property type="component" value="Unassembled WGS sequence"/>
</dbReference>
<comment type="caution">
    <text evidence="2">The sequence shown here is derived from an EMBL/GenBank/DDBJ whole genome shotgun (WGS) entry which is preliminary data.</text>
</comment>
<name>A0A1J6KPG6_NICAT</name>
<gene>
    <name evidence="2" type="ORF">A4A49_26133</name>
</gene>
<evidence type="ECO:0000313" key="2">
    <source>
        <dbReference type="EMBL" id="OIT26752.1"/>
    </source>
</evidence>
<feature type="region of interest" description="Disordered" evidence="1">
    <location>
        <begin position="25"/>
        <end position="49"/>
    </location>
</feature>
<dbReference type="AlphaFoldDB" id="A0A1J6KPG6"/>
<evidence type="ECO:0000313" key="3">
    <source>
        <dbReference type="Proteomes" id="UP000187609"/>
    </source>
</evidence>
<dbReference type="EMBL" id="MJEQ01002679">
    <property type="protein sequence ID" value="OIT26752.1"/>
    <property type="molecule type" value="Genomic_DNA"/>
</dbReference>
<accession>A0A1J6KPG6</accession>
<evidence type="ECO:0000256" key="1">
    <source>
        <dbReference type="SAM" id="MobiDB-lite"/>
    </source>
</evidence>
<proteinExistence type="predicted"/>
<keyword evidence="3" id="KW-1185">Reference proteome</keyword>
<reference evidence="2" key="1">
    <citation type="submission" date="2016-11" db="EMBL/GenBank/DDBJ databases">
        <title>The genome of Nicotiana attenuata.</title>
        <authorList>
            <person name="Xu S."/>
            <person name="Brockmoeller T."/>
            <person name="Gaquerel E."/>
            <person name="Navarro A."/>
            <person name="Kuhl H."/>
            <person name="Gase K."/>
            <person name="Ling Z."/>
            <person name="Zhou W."/>
            <person name="Kreitzer C."/>
            <person name="Stanke M."/>
            <person name="Tang H."/>
            <person name="Lyons E."/>
            <person name="Pandey P."/>
            <person name="Pandey S.P."/>
            <person name="Timmermann B."/>
            <person name="Baldwin I.T."/>
        </authorList>
    </citation>
    <scope>NUCLEOTIDE SEQUENCE [LARGE SCALE GENOMIC DNA]</scope>
    <source>
        <strain evidence="2">UT</strain>
    </source>
</reference>
<sequence>MSKDLKKNLGSNIDTLLKILVKPDERNIEKESSVPNSKDAVDDHCDGTEPTVPINKDAGDDQCDDTDVHAEDHYESAYRDAHLEDEIDIESIDGVEVQDVVECKDQENPKETGVTEAIFKCGVQSHNLENPLGTSVKSFEAAREEDGVDYQERNGRQSHDLENIQGTSISEIICKCIEGTYHLSTPRSLTDNIGSQENASEDNDLTGMILTVAKESCELAIDDHGEQLQDKENATNMLARLSVEKYKKQTNVYVVLSLEQNKDETVNQYTRKRKGDSIGFDGPSFYILTPTPQTTQMSIDEGLSMEVEGSVEEELGRGKKNKKLSWQFEISF</sequence>
<dbReference type="Gramene" id="OIT26752">
    <property type="protein sequence ID" value="OIT26752"/>
    <property type="gene ID" value="A4A49_26133"/>
</dbReference>
<organism evidence="2 3">
    <name type="scientific">Nicotiana attenuata</name>
    <name type="common">Coyote tobacco</name>
    <dbReference type="NCBI Taxonomy" id="49451"/>
    <lineage>
        <taxon>Eukaryota</taxon>
        <taxon>Viridiplantae</taxon>
        <taxon>Streptophyta</taxon>
        <taxon>Embryophyta</taxon>
        <taxon>Tracheophyta</taxon>
        <taxon>Spermatophyta</taxon>
        <taxon>Magnoliopsida</taxon>
        <taxon>eudicotyledons</taxon>
        <taxon>Gunneridae</taxon>
        <taxon>Pentapetalae</taxon>
        <taxon>asterids</taxon>
        <taxon>lamiids</taxon>
        <taxon>Solanales</taxon>
        <taxon>Solanaceae</taxon>
        <taxon>Nicotianoideae</taxon>
        <taxon>Nicotianeae</taxon>
        <taxon>Nicotiana</taxon>
    </lineage>
</organism>
<protein>
    <submittedName>
        <fullName evidence="2">Uncharacterized protein</fullName>
    </submittedName>
</protein>